<keyword evidence="1" id="KW-0812">Transmembrane</keyword>
<protein>
    <recommendedName>
        <fullName evidence="2">Malectin domain-containing protein</fullName>
    </recommendedName>
</protein>
<dbReference type="PANTHER" id="PTHR34081:SF1">
    <property type="entry name" value="MALECTIN, LEUCINE-RICH REPEAT DOMAIN, L DOMAIN-LIKE PROTEIN-RELATED"/>
    <property type="match status" value="1"/>
</dbReference>
<proteinExistence type="predicted"/>
<name>A0A834H6E5_RHOSS</name>
<evidence type="ECO:0000259" key="2">
    <source>
        <dbReference type="Pfam" id="PF11721"/>
    </source>
</evidence>
<evidence type="ECO:0000313" key="4">
    <source>
        <dbReference type="Proteomes" id="UP000626092"/>
    </source>
</evidence>
<accession>A0A834H6E5</accession>
<dbReference type="Gene3D" id="2.60.120.430">
    <property type="entry name" value="Galactose-binding lectin"/>
    <property type="match status" value="1"/>
</dbReference>
<reference evidence="3" key="1">
    <citation type="submission" date="2019-11" db="EMBL/GenBank/DDBJ databases">
        <authorList>
            <person name="Liu Y."/>
            <person name="Hou J."/>
            <person name="Li T.-Q."/>
            <person name="Guan C.-H."/>
            <person name="Wu X."/>
            <person name="Wu H.-Z."/>
            <person name="Ling F."/>
            <person name="Zhang R."/>
            <person name="Shi X.-G."/>
            <person name="Ren J.-P."/>
            <person name="Chen E.-F."/>
            <person name="Sun J.-M."/>
        </authorList>
    </citation>
    <scope>NUCLEOTIDE SEQUENCE</scope>
    <source>
        <strain evidence="3">Adult_tree_wgs_1</strain>
        <tissue evidence="3">Leaves</tissue>
    </source>
</reference>
<feature type="transmembrane region" description="Helical" evidence="1">
    <location>
        <begin position="96"/>
        <end position="121"/>
    </location>
</feature>
<organism evidence="3 4">
    <name type="scientific">Rhododendron simsii</name>
    <name type="common">Sims's rhododendron</name>
    <dbReference type="NCBI Taxonomy" id="118357"/>
    <lineage>
        <taxon>Eukaryota</taxon>
        <taxon>Viridiplantae</taxon>
        <taxon>Streptophyta</taxon>
        <taxon>Embryophyta</taxon>
        <taxon>Tracheophyta</taxon>
        <taxon>Spermatophyta</taxon>
        <taxon>Magnoliopsida</taxon>
        <taxon>eudicotyledons</taxon>
        <taxon>Gunneridae</taxon>
        <taxon>Pentapetalae</taxon>
        <taxon>asterids</taxon>
        <taxon>Ericales</taxon>
        <taxon>Ericaceae</taxon>
        <taxon>Ericoideae</taxon>
        <taxon>Rhodoreae</taxon>
        <taxon>Rhododendron</taxon>
    </lineage>
</organism>
<dbReference type="Proteomes" id="UP000626092">
    <property type="component" value="Unassembled WGS sequence"/>
</dbReference>
<dbReference type="InterPro" id="IPR021720">
    <property type="entry name" value="Malectin_dom"/>
</dbReference>
<keyword evidence="1" id="KW-1133">Transmembrane helix</keyword>
<evidence type="ECO:0000256" key="1">
    <source>
        <dbReference type="SAM" id="Phobius"/>
    </source>
</evidence>
<dbReference type="AlphaFoldDB" id="A0A834H6E5"/>
<dbReference type="OrthoDB" id="1897577at2759"/>
<comment type="caution">
    <text evidence="3">The sequence shown here is derived from an EMBL/GenBank/DDBJ whole genome shotgun (WGS) entry which is preliminary data.</text>
</comment>
<dbReference type="EMBL" id="WJXA01000004">
    <property type="protein sequence ID" value="KAF7145508.1"/>
    <property type="molecule type" value="Genomic_DNA"/>
</dbReference>
<evidence type="ECO:0000313" key="3">
    <source>
        <dbReference type="EMBL" id="KAF7145508.1"/>
    </source>
</evidence>
<keyword evidence="1" id="KW-0472">Membrane</keyword>
<dbReference type="Pfam" id="PF11721">
    <property type="entry name" value="Malectin"/>
    <property type="match status" value="1"/>
</dbReference>
<dbReference type="PANTHER" id="PTHR34081">
    <property type="entry name" value="MALECTIN DOMAIN-CONTAINING PROTEIN"/>
    <property type="match status" value="1"/>
</dbReference>
<feature type="domain" description="Malectin" evidence="2">
    <location>
        <begin position="9"/>
        <end position="82"/>
    </location>
</feature>
<sequence length="135" mass="14852">MFNDSKSYGSLGRRIFDIYIQGKLVQKDFNIVYEARGIGKEIKKNYTEVVTDGTLEIRLYWAGKGTTGLPVRGVYGPLISAISVNNPDYKPPPKGISAGAVVGIVTAAAFVIILLLGILWWRGFLIRKDTMDQGV</sequence>
<keyword evidence="4" id="KW-1185">Reference proteome</keyword>
<gene>
    <name evidence="3" type="ORF">RHSIM_Rhsim04G0035100</name>
</gene>